<accession>A0A1M4XTJ6</accession>
<keyword evidence="1" id="KW-1133">Transmembrane helix</keyword>
<gene>
    <name evidence="2" type="ORF">SAMN05444392_105179</name>
</gene>
<organism evidence="2 3">
    <name type="scientific">Seinonella peptonophila</name>
    <dbReference type="NCBI Taxonomy" id="112248"/>
    <lineage>
        <taxon>Bacteria</taxon>
        <taxon>Bacillati</taxon>
        <taxon>Bacillota</taxon>
        <taxon>Bacilli</taxon>
        <taxon>Bacillales</taxon>
        <taxon>Thermoactinomycetaceae</taxon>
        <taxon>Seinonella</taxon>
    </lineage>
</organism>
<evidence type="ECO:0000256" key="1">
    <source>
        <dbReference type="SAM" id="Phobius"/>
    </source>
</evidence>
<dbReference type="AlphaFoldDB" id="A0A1M4XTJ6"/>
<proteinExistence type="predicted"/>
<keyword evidence="3" id="KW-1185">Reference proteome</keyword>
<feature type="transmembrane region" description="Helical" evidence="1">
    <location>
        <begin position="21"/>
        <end position="42"/>
    </location>
</feature>
<dbReference type="RefSeq" id="WP_073154786.1">
    <property type="nucleotide sequence ID" value="NZ_FQVL01000005.1"/>
</dbReference>
<dbReference type="Proteomes" id="UP000184476">
    <property type="component" value="Unassembled WGS sequence"/>
</dbReference>
<keyword evidence="1" id="KW-0812">Transmembrane</keyword>
<dbReference type="STRING" id="112248.SAMN05444392_105179"/>
<evidence type="ECO:0000313" key="3">
    <source>
        <dbReference type="Proteomes" id="UP000184476"/>
    </source>
</evidence>
<evidence type="ECO:0000313" key="2">
    <source>
        <dbReference type="EMBL" id="SHE96897.1"/>
    </source>
</evidence>
<sequence length="92" mass="10193">MSMMATIMNYAMMLLDESTGFMGAMIMGLRIVGIGFIGWTAIKAAQEGDVWASVTRIVLGGVTLAFVTEEDFRNMIMNIIKELTQKTFQGKF</sequence>
<keyword evidence="1" id="KW-0472">Membrane</keyword>
<feature type="transmembrane region" description="Helical" evidence="1">
    <location>
        <begin position="48"/>
        <end position="67"/>
    </location>
</feature>
<protein>
    <submittedName>
        <fullName evidence="2">Uncharacterized protein</fullName>
    </submittedName>
</protein>
<name>A0A1M4XTJ6_9BACL</name>
<dbReference type="EMBL" id="FQVL01000005">
    <property type="protein sequence ID" value="SHE96897.1"/>
    <property type="molecule type" value="Genomic_DNA"/>
</dbReference>
<reference evidence="2 3" key="1">
    <citation type="submission" date="2016-11" db="EMBL/GenBank/DDBJ databases">
        <authorList>
            <person name="Jaros S."/>
            <person name="Januszkiewicz K."/>
            <person name="Wedrychowicz H."/>
        </authorList>
    </citation>
    <scope>NUCLEOTIDE SEQUENCE [LARGE SCALE GENOMIC DNA]</scope>
    <source>
        <strain evidence="2 3">DSM 44666</strain>
    </source>
</reference>